<proteinExistence type="predicted"/>
<evidence type="ECO:0000313" key="3">
    <source>
        <dbReference type="Proteomes" id="UP000265566"/>
    </source>
</evidence>
<gene>
    <name evidence="2" type="ORF">MtrunA17_Chr7g0244131</name>
</gene>
<dbReference type="EMBL" id="PSQE01000007">
    <property type="protein sequence ID" value="RHN46615.1"/>
    <property type="molecule type" value="Genomic_DNA"/>
</dbReference>
<evidence type="ECO:0000313" key="2">
    <source>
        <dbReference type="EMBL" id="RHN46615.1"/>
    </source>
</evidence>
<organism evidence="2 3">
    <name type="scientific">Medicago truncatula</name>
    <name type="common">Barrel medic</name>
    <name type="synonym">Medicago tribuloides</name>
    <dbReference type="NCBI Taxonomy" id="3880"/>
    <lineage>
        <taxon>Eukaryota</taxon>
        <taxon>Viridiplantae</taxon>
        <taxon>Streptophyta</taxon>
        <taxon>Embryophyta</taxon>
        <taxon>Tracheophyta</taxon>
        <taxon>Spermatophyta</taxon>
        <taxon>Magnoliopsida</taxon>
        <taxon>eudicotyledons</taxon>
        <taxon>Gunneridae</taxon>
        <taxon>Pentapetalae</taxon>
        <taxon>rosids</taxon>
        <taxon>fabids</taxon>
        <taxon>Fabales</taxon>
        <taxon>Fabaceae</taxon>
        <taxon>Papilionoideae</taxon>
        <taxon>50 kb inversion clade</taxon>
        <taxon>NPAAA clade</taxon>
        <taxon>Hologalegina</taxon>
        <taxon>IRL clade</taxon>
        <taxon>Trifolieae</taxon>
        <taxon>Medicago</taxon>
    </lineage>
</organism>
<evidence type="ECO:0000256" key="1">
    <source>
        <dbReference type="SAM" id="MobiDB-lite"/>
    </source>
</evidence>
<dbReference type="Proteomes" id="UP000265566">
    <property type="component" value="Chromosome 7"/>
</dbReference>
<sequence length="176" mass="19770">METNVSPSNPLSGRTSHQAHSFNNMVDDGRKIAYDFQQEHNFKGNKNLNYDIDVSMFSDVKCCYYLLEAMPLPGPTWSTTGPTILAEPPSLIEASMELELGENNQASSYTWWLGFLKGLDGNMSIEKKMEKEIVMEHNKGVSFESKFVDAIDLGCCPDDWLIIPPMEKDLGDKLVP</sequence>
<accession>A0A396H613</accession>
<reference evidence="3" key="1">
    <citation type="journal article" date="2018" name="Nat. Plants">
        <title>Whole-genome landscape of Medicago truncatula symbiotic genes.</title>
        <authorList>
            <person name="Pecrix Y."/>
            <person name="Staton S.E."/>
            <person name="Sallet E."/>
            <person name="Lelandais-Briere C."/>
            <person name="Moreau S."/>
            <person name="Carrere S."/>
            <person name="Blein T."/>
            <person name="Jardinaud M.F."/>
            <person name="Latrasse D."/>
            <person name="Zouine M."/>
            <person name="Zahm M."/>
            <person name="Kreplak J."/>
            <person name="Mayjonade B."/>
            <person name="Satge C."/>
            <person name="Perez M."/>
            <person name="Cauet S."/>
            <person name="Marande W."/>
            <person name="Chantry-Darmon C."/>
            <person name="Lopez-Roques C."/>
            <person name="Bouchez O."/>
            <person name="Berard A."/>
            <person name="Debelle F."/>
            <person name="Munos S."/>
            <person name="Bendahmane A."/>
            <person name="Berges H."/>
            <person name="Niebel A."/>
            <person name="Buitink J."/>
            <person name="Frugier F."/>
            <person name="Benhamed M."/>
            <person name="Crespi M."/>
            <person name="Gouzy J."/>
            <person name="Gamas P."/>
        </authorList>
    </citation>
    <scope>NUCLEOTIDE SEQUENCE [LARGE SCALE GENOMIC DNA]</scope>
    <source>
        <strain evidence="3">cv. Jemalong A17</strain>
    </source>
</reference>
<name>A0A396H613_MEDTR</name>
<protein>
    <submittedName>
        <fullName evidence="2">Uncharacterized protein</fullName>
    </submittedName>
</protein>
<feature type="region of interest" description="Disordered" evidence="1">
    <location>
        <begin position="1"/>
        <end position="20"/>
    </location>
</feature>
<dbReference type="AlphaFoldDB" id="A0A396H613"/>
<dbReference type="Gramene" id="rna41126">
    <property type="protein sequence ID" value="RHN46615.1"/>
    <property type="gene ID" value="gene41126"/>
</dbReference>
<comment type="caution">
    <text evidence="2">The sequence shown here is derived from an EMBL/GenBank/DDBJ whole genome shotgun (WGS) entry which is preliminary data.</text>
</comment>